<evidence type="ECO:0000313" key="1">
    <source>
        <dbReference type="EMBL" id="OTG28363.1"/>
    </source>
</evidence>
<reference evidence="2" key="1">
    <citation type="journal article" date="2017" name="Nature">
        <title>The sunflower genome provides insights into oil metabolism, flowering and Asterid evolution.</title>
        <authorList>
            <person name="Badouin H."/>
            <person name="Gouzy J."/>
            <person name="Grassa C.J."/>
            <person name="Murat F."/>
            <person name="Staton S.E."/>
            <person name="Cottret L."/>
            <person name="Lelandais-Briere C."/>
            <person name="Owens G.L."/>
            <person name="Carrere S."/>
            <person name="Mayjonade B."/>
            <person name="Legrand L."/>
            <person name="Gill N."/>
            <person name="Kane N.C."/>
            <person name="Bowers J.E."/>
            <person name="Hubner S."/>
            <person name="Bellec A."/>
            <person name="Berard A."/>
            <person name="Berges H."/>
            <person name="Blanchet N."/>
            <person name="Boniface M.C."/>
            <person name="Brunel D."/>
            <person name="Catrice O."/>
            <person name="Chaidir N."/>
            <person name="Claudel C."/>
            <person name="Donnadieu C."/>
            <person name="Faraut T."/>
            <person name="Fievet G."/>
            <person name="Helmstetter N."/>
            <person name="King M."/>
            <person name="Knapp S.J."/>
            <person name="Lai Z."/>
            <person name="Le Paslier M.C."/>
            <person name="Lippi Y."/>
            <person name="Lorenzon L."/>
            <person name="Mandel J.R."/>
            <person name="Marage G."/>
            <person name="Marchand G."/>
            <person name="Marquand E."/>
            <person name="Bret-Mestries E."/>
            <person name="Morien E."/>
            <person name="Nambeesan S."/>
            <person name="Nguyen T."/>
            <person name="Pegot-Espagnet P."/>
            <person name="Pouilly N."/>
            <person name="Raftis F."/>
            <person name="Sallet E."/>
            <person name="Schiex T."/>
            <person name="Thomas J."/>
            <person name="Vandecasteele C."/>
            <person name="Vares D."/>
            <person name="Vear F."/>
            <person name="Vautrin S."/>
            <person name="Crespi M."/>
            <person name="Mangin B."/>
            <person name="Burke J.M."/>
            <person name="Salse J."/>
            <person name="Munos S."/>
            <person name="Vincourt P."/>
            <person name="Rieseberg L.H."/>
            <person name="Langlade N.B."/>
        </authorList>
    </citation>
    <scope>NUCLEOTIDE SEQUENCE [LARGE SCALE GENOMIC DNA]</scope>
    <source>
        <strain evidence="2">cv. SF193</strain>
    </source>
</reference>
<name>A0A251UZB7_HELAN</name>
<protein>
    <submittedName>
        <fullName evidence="1">Uncharacterized protein</fullName>
    </submittedName>
</protein>
<dbReference type="InterPro" id="IPR008586">
    <property type="entry name" value="DUF868_pln"/>
</dbReference>
<dbReference type="AlphaFoldDB" id="A0A251UZB7"/>
<accession>A0A251UZB7</accession>
<dbReference type="PANTHER" id="PTHR31972">
    <property type="entry name" value="EXPRESSED PROTEIN"/>
    <property type="match status" value="1"/>
</dbReference>
<dbReference type="STRING" id="4232.A0A251UZB7"/>
<evidence type="ECO:0000313" key="2">
    <source>
        <dbReference type="Proteomes" id="UP000215914"/>
    </source>
</evidence>
<keyword evidence="2" id="KW-1185">Reference proteome</keyword>
<gene>
    <name evidence="1" type="ORF">HannXRQ_Chr04g0110431</name>
</gene>
<dbReference type="InParanoid" id="A0A251UZB7"/>
<dbReference type="Proteomes" id="UP000215914">
    <property type="component" value="Chromosome 4"/>
</dbReference>
<proteinExistence type="predicted"/>
<dbReference type="Pfam" id="PF05910">
    <property type="entry name" value="DUF868"/>
    <property type="match status" value="1"/>
</dbReference>
<dbReference type="EMBL" id="CM007893">
    <property type="protein sequence ID" value="OTG28363.1"/>
    <property type="molecule type" value="Genomic_DNA"/>
</dbReference>
<dbReference type="OMA" id="TSENHYA"/>
<sequence>MNNFPSCFSEHGVQIIDSSCSNASSTITSIIPKPSQNIVTCIYHCKLLNKSHLIIINWSKNLVGHCFTVEIEDPSHESLSKIHVKPSMFSKRKGSKSVTFNLITVDLNWDLTDAKFGSSPEPIAGFFVCLVFDGEMVLLIGDTTKEMAENNKCWLRLMKREHVFDRM</sequence>
<dbReference type="PANTHER" id="PTHR31972:SF83">
    <property type="entry name" value="DUF868 FAMILY PROTEIN"/>
    <property type="match status" value="1"/>
</dbReference>
<organism evidence="1 2">
    <name type="scientific">Helianthus annuus</name>
    <name type="common">Common sunflower</name>
    <dbReference type="NCBI Taxonomy" id="4232"/>
    <lineage>
        <taxon>Eukaryota</taxon>
        <taxon>Viridiplantae</taxon>
        <taxon>Streptophyta</taxon>
        <taxon>Embryophyta</taxon>
        <taxon>Tracheophyta</taxon>
        <taxon>Spermatophyta</taxon>
        <taxon>Magnoliopsida</taxon>
        <taxon>eudicotyledons</taxon>
        <taxon>Gunneridae</taxon>
        <taxon>Pentapetalae</taxon>
        <taxon>asterids</taxon>
        <taxon>campanulids</taxon>
        <taxon>Asterales</taxon>
        <taxon>Asteraceae</taxon>
        <taxon>Asteroideae</taxon>
        <taxon>Heliantheae alliance</taxon>
        <taxon>Heliantheae</taxon>
        <taxon>Helianthus</taxon>
    </lineage>
</organism>